<dbReference type="InterPro" id="IPR036412">
    <property type="entry name" value="HAD-like_sf"/>
</dbReference>
<dbReference type="SUPFAM" id="SSF56784">
    <property type="entry name" value="HAD-like"/>
    <property type="match status" value="1"/>
</dbReference>
<dbReference type="NCBIfam" id="TIGR01509">
    <property type="entry name" value="HAD-SF-IA-v3"/>
    <property type="match status" value="1"/>
</dbReference>
<dbReference type="AlphaFoldDB" id="A0A1H0WVC8"/>
<accession>A0A1H0WVC8</accession>
<gene>
    <name evidence="1" type="ORF">SAMN04487905_11657</name>
</gene>
<dbReference type="PRINTS" id="PR00413">
    <property type="entry name" value="HADHALOGNASE"/>
</dbReference>
<name>A0A1H0WVC8_9ACTN</name>
<dbReference type="PANTHER" id="PTHR47829:SF1">
    <property type="entry name" value="HAD FAMILY PHOSPHATASE"/>
    <property type="match status" value="1"/>
</dbReference>
<dbReference type="Gene3D" id="1.10.150.240">
    <property type="entry name" value="Putative phosphatase, domain 2"/>
    <property type="match status" value="1"/>
</dbReference>
<dbReference type="Gene3D" id="3.40.50.1000">
    <property type="entry name" value="HAD superfamily/HAD-like"/>
    <property type="match status" value="1"/>
</dbReference>
<dbReference type="STRING" id="405564.SAMN04487905_11657"/>
<organism evidence="1 2">
    <name type="scientific">Actinopolyspora xinjiangensis</name>
    <dbReference type="NCBI Taxonomy" id="405564"/>
    <lineage>
        <taxon>Bacteria</taxon>
        <taxon>Bacillati</taxon>
        <taxon>Actinomycetota</taxon>
        <taxon>Actinomycetes</taxon>
        <taxon>Actinopolysporales</taxon>
        <taxon>Actinopolysporaceae</taxon>
        <taxon>Actinopolyspora</taxon>
    </lineage>
</organism>
<dbReference type="SFLD" id="SFLDS00003">
    <property type="entry name" value="Haloacid_Dehalogenase"/>
    <property type="match status" value="1"/>
</dbReference>
<sequence>MRPRSEVATLDTTEHFVEAALWSAYRLVGMLRTMRTEPAITTVVFDYGGVLTTPGRTAVESWTRAEGIRPESFSAVLKEWVGHDAPENTPIHRLETGELPLEEFDRILAERLRRHDGRPVAAEGLLSRMFSFMQPDEEMMRLVTTLRRSGRRTGLLSNSWGNSYPWRRLSGMFDHVVVSGEIGMRKPDPRIYRLTLERLEVAPERALFVDDVRANVATAEELGMRTILHRDATSTRARLTELVPDLDNADQQE</sequence>
<dbReference type="CDD" id="cd02603">
    <property type="entry name" value="HAD_sEH-N_like"/>
    <property type="match status" value="1"/>
</dbReference>
<keyword evidence="1" id="KW-0378">Hydrolase</keyword>
<dbReference type="NCBIfam" id="TIGR01549">
    <property type="entry name" value="HAD-SF-IA-v1"/>
    <property type="match status" value="1"/>
</dbReference>
<dbReference type="InterPro" id="IPR052898">
    <property type="entry name" value="ACAD10-like"/>
</dbReference>
<proteinExistence type="predicted"/>
<evidence type="ECO:0000313" key="1">
    <source>
        <dbReference type="EMBL" id="SDP94678.1"/>
    </source>
</evidence>
<reference evidence="2" key="1">
    <citation type="submission" date="2016-10" db="EMBL/GenBank/DDBJ databases">
        <authorList>
            <person name="Varghese N."/>
            <person name="Submissions S."/>
        </authorList>
    </citation>
    <scope>NUCLEOTIDE SEQUENCE [LARGE SCALE GENOMIC DNA]</scope>
    <source>
        <strain evidence="2">DSM 46732</strain>
    </source>
</reference>
<dbReference type="InterPro" id="IPR023214">
    <property type="entry name" value="HAD_sf"/>
</dbReference>
<evidence type="ECO:0000313" key="2">
    <source>
        <dbReference type="Proteomes" id="UP000199497"/>
    </source>
</evidence>
<protein>
    <submittedName>
        <fullName evidence="1">Putative hydrolase of the HAD superfamily</fullName>
    </submittedName>
</protein>
<dbReference type="InterPro" id="IPR023198">
    <property type="entry name" value="PGP-like_dom2"/>
</dbReference>
<dbReference type="Pfam" id="PF00702">
    <property type="entry name" value="Hydrolase"/>
    <property type="match status" value="1"/>
</dbReference>
<keyword evidence="2" id="KW-1185">Reference proteome</keyword>
<dbReference type="SFLD" id="SFLDG01129">
    <property type="entry name" value="C1.5:_HAD__Beta-PGM__Phosphata"/>
    <property type="match status" value="1"/>
</dbReference>
<dbReference type="InterPro" id="IPR006439">
    <property type="entry name" value="HAD-SF_hydro_IA"/>
</dbReference>
<dbReference type="EMBL" id="FNJR01000016">
    <property type="protein sequence ID" value="SDP94678.1"/>
    <property type="molecule type" value="Genomic_DNA"/>
</dbReference>
<dbReference type="Proteomes" id="UP000199497">
    <property type="component" value="Unassembled WGS sequence"/>
</dbReference>
<dbReference type="PANTHER" id="PTHR47829">
    <property type="entry name" value="HYDROLASE, PUTATIVE (AFU_ORTHOLOGUE AFUA_1G12880)-RELATED"/>
    <property type="match status" value="1"/>
</dbReference>
<dbReference type="GO" id="GO:0016787">
    <property type="term" value="F:hydrolase activity"/>
    <property type="evidence" value="ECO:0007669"/>
    <property type="project" value="UniProtKB-KW"/>
</dbReference>